<keyword evidence="3" id="KW-0378">Hydrolase</keyword>
<dbReference type="InterPro" id="IPR036177">
    <property type="entry name" value="Peptidase_M55_sf"/>
</dbReference>
<feature type="active site" description="Nucleophile" evidence="1">
    <location>
        <position position="120"/>
    </location>
</feature>
<evidence type="ECO:0000256" key="2">
    <source>
        <dbReference type="PIRSR" id="PIRSR015853-2"/>
    </source>
</evidence>
<dbReference type="STRING" id="1218508.JG29_07800"/>
<dbReference type="HOGENOM" id="CLU_086038_0_0_9"/>
<dbReference type="InterPro" id="IPR007035">
    <property type="entry name" value="Peptidase_M55"/>
</dbReference>
<dbReference type="GO" id="GO:0046872">
    <property type="term" value="F:metal ion binding"/>
    <property type="evidence" value="ECO:0007669"/>
    <property type="project" value="UniProtKB-KW"/>
</dbReference>
<protein>
    <submittedName>
        <fullName evidence="3">D-aminopeptidase</fullName>
    </submittedName>
</protein>
<feature type="binding site" evidence="2">
    <location>
        <position position="61"/>
    </location>
    <ligand>
        <name>Zn(2+)</name>
        <dbReference type="ChEBI" id="CHEBI:29105"/>
        <label>2</label>
    </ligand>
</feature>
<organism evidence="3 4">
    <name type="scientific">Bombilactobacillus mellis</name>
    <dbReference type="NCBI Taxonomy" id="1218508"/>
    <lineage>
        <taxon>Bacteria</taxon>
        <taxon>Bacillati</taxon>
        <taxon>Bacillota</taxon>
        <taxon>Bacilli</taxon>
        <taxon>Lactobacillales</taxon>
        <taxon>Lactobacillaceae</taxon>
        <taxon>Bombilactobacillus</taxon>
    </lineage>
</organism>
<dbReference type="AlphaFoldDB" id="A0A0F4KSK7"/>
<dbReference type="EMBL" id="JXBZ01000007">
    <property type="protein sequence ID" value="KJY48959.1"/>
    <property type="molecule type" value="Genomic_DNA"/>
</dbReference>
<sequence>MKIYISTDIEGLAGITDWNMEKDDNQEFRQLYNDQVAWVLKGIQQSFNNDQVEEILISDSHSKGNNLNYNYLSKIDERIALINGYPREDYMLSGLDSSFDQAFFVGYHSGIGKENGNMDHGYSARSAYKIWINDEYQNETTINAAFAAELGVPVTLVIGDSALKEQLFTEKMFPTPKYVSTKKSLARYAALSYPQKQVQNQIIAAAKEVIDNPEPYSAIKPYNHPLNLKIQLANTAQADVIDLLQDVTRLDGRTIAVQCSNMKKLINEIIAIVTLGGTQA</sequence>
<dbReference type="PATRIC" id="fig|1218508.4.peg.798"/>
<dbReference type="RefSeq" id="WP_045922625.1">
    <property type="nucleotide sequence ID" value="NZ_JBHTHW010000003.1"/>
</dbReference>
<dbReference type="SUPFAM" id="SSF63992">
    <property type="entry name" value="Dipeptide transport protein"/>
    <property type="match status" value="1"/>
</dbReference>
<feature type="binding site" evidence="2">
    <location>
        <position position="8"/>
    </location>
    <ligand>
        <name>Zn(2+)</name>
        <dbReference type="ChEBI" id="CHEBI:29105"/>
        <label>1</label>
    </ligand>
</feature>
<dbReference type="GO" id="GO:0004177">
    <property type="term" value="F:aminopeptidase activity"/>
    <property type="evidence" value="ECO:0007669"/>
    <property type="project" value="UniProtKB-KW"/>
</dbReference>
<gene>
    <name evidence="3" type="ORF">JG29_07800</name>
</gene>
<dbReference type="Gene3D" id="3.40.50.10780">
    <property type="entry name" value="Dipeptide transport protein"/>
    <property type="match status" value="1"/>
</dbReference>
<dbReference type="OrthoDB" id="9785420at2"/>
<reference evidence="3 4" key="1">
    <citation type="submission" date="2014-12" db="EMBL/GenBank/DDBJ databases">
        <title>Comparative genomics of the lactic acid bacteria isolated from the honey bee gut.</title>
        <authorList>
            <person name="Ellegaard K.M."/>
            <person name="Tamarit D."/>
            <person name="Javelind E."/>
            <person name="Olofsson T."/>
            <person name="Andersson S.G."/>
            <person name="Vasquez A."/>
        </authorList>
    </citation>
    <scope>NUCLEOTIDE SEQUENCE [LARGE SCALE GENOMIC DNA]</scope>
    <source>
        <strain evidence="3 4">Hon2</strain>
    </source>
</reference>
<feature type="binding site" evidence="2">
    <location>
        <position position="8"/>
    </location>
    <ligand>
        <name>Zn(2+)</name>
        <dbReference type="ChEBI" id="CHEBI:29105"/>
        <label>2</label>
    </ligand>
</feature>
<keyword evidence="3" id="KW-0031">Aminopeptidase</keyword>
<keyword evidence="2" id="KW-0479">Metal-binding</keyword>
<proteinExistence type="predicted"/>
<feature type="binding site" evidence="2">
    <location>
        <position position="108"/>
    </location>
    <ligand>
        <name>Zn(2+)</name>
        <dbReference type="ChEBI" id="CHEBI:29105"/>
        <label>2</label>
    </ligand>
</feature>
<keyword evidence="2" id="KW-0862">Zinc</keyword>
<accession>A0A0F4KSK7</accession>
<dbReference type="Gene3D" id="3.30.1360.130">
    <property type="entry name" value="Dipeptide transport protein"/>
    <property type="match status" value="1"/>
</dbReference>
<name>A0A0F4KSK7_9LACO</name>
<keyword evidence="3" id="KW-0645">Protease</keyword>
<dbReference type="CDD" id="cd08769">
    <property type="entry name" value="DAP_dppA_2"/>
    <property type="match status" value="1"/>
</dbReference>
<dbReference type="InterPro" id="IPR027476">
    <property type="entry name" value="DppA_N"/>
</dbReference>
<dbReference type="PIRSF" id="PIRSF015853">
    <property type="entry name" value="Pep_DppA"/>
    <property type="match status" value="1"/>
</dbReference>
<dbReference type="Proteomes" id="UP000033695">
    <property type="component" value="Unassembled WGS sequence"/>
</dbReference>
<dbReference type="Pfam" id="PF04951">
    <property type="entry name" value="Peptidase_M55"/>
    <property type="match status" value="1"/>
</dbReference>
<feature type="binding site" evidence="2">
    <location>
        <position position="139"/>
    </location>
    <ligand>
        <name>Zn(2+)</name>
        <dbReference type="ChEBI" id="CHEBI:29105"/>
        <label>2</label>
    </ligand>
</feature>
<keyword evidence="4" id="KW-1185">Reference proteome</keyword>
<feature type="binding site" evidence="2">
    <location>
        <position position="10"/>
    </location>
    <ligand>
        <name>Zn(2+)</name>
        <dbReference type="ChEBI" id="CHEBI:29105"/>
        <label>1</label>
    </ligand>
</feature>
<evidence type="ECO:0000256" key="1">
    <source>
        <dbReference type="PIRSR" id="PIRSR015853-1"/>
    </source>
</evidence>
<evidence type="ECO:0000313" key="3">
    <source>
        <dbReference type="EMBL" id="KJY48959.1"/>
    </source>
</evidence>
<evidence type="ECO:0000313" key="4">
    <source>
        <dbReference type="Proteomes" id="UP000033695"/>
    </source>
</evidence>
<comment type="caution">
    <text evidence="3">The sequence shown here is derived from an EMBL/GenBank/DDBJ whole genome shotgun (WGS) entry which is preliminary data.</text>
</comment>